<feature type="modified residue" description="4-aspartylphosphate" evidence="10">
    <location>
        <position position="58"/>
    </location>
</feature>
<keyword evidence="9" id="KW-0804">Transcription</keyword>
<dbReference type="InterPro" id="IPR002078">
    <property type="entry name" value="Sigma_54_int"/>
</dbReference>
<evidence type="ECO:0000256" key="10">
    <source>
        <dbReference type="PROSITE-ProRule" id="PRU00169"/>
    </source>
</evidence>
<dbReference type="InterPro" id="IPR058031">
    <property type="entry name" value="AAA_lid_NorR"/>
</dbReference>
<dbReference type="InterPro" id="IPR025662">
    <property type="entry name" value="Sigma_54_int_dom_ATP-bd_1"/>
</dbReference>
<dbReference type="Gene3D" id="1.10.8.60">
    <property type="match status" value="1"/>
</dbReference>
<dbReference type="SMART" id="SM00448">
    <property type="entry name" value="REC"/>
    <property type="match status" value="1"/>
</dbReference>
<dbReference type="FunFam" id="1.10.8.60:FF:000014">
    <property type="entry name" value="DNA-binding transcriptional regulator NtrC"/>
    <property type="match status" value="1"/>
</dbReference>
<evidence type="ECO:0000256" key="1">
    <source>
        <dbReference type="ARBA" id="ARBA00004496"/>
    </source>
</evidence>
<evidence type="ECO:0000256" key="4">
    <source>
        <dbReference type="ARBA" id="ARBA00022741"/>
    </source>
</evidence>
<keyword evidence="6" id="KW-0805">Transcription regulation</keyword>
<feature type="domain" description="Sigma-54 factor interaction" evidence="11">
    <location>
        <begin position="149"/>
        <end position="378"/>
    </location>
</feature>
<dbReference type="InterPro" id="IPR001789">
    <property type="entry name" value="Sig_transdc_resp-reg_receiver"/>
</dbReference>
<dbReference type="InterPro" id="IPR002197">
    <property type="entry name" value="HTH_Fis"/>
</dbReference>
<dbReference type="PROSITE" id="PS50110">
    <property type="entry name" value="RESPONSE_REGULATORY"/>
    <property type="match status" value="1"/>
</dbReference>
<dbReference type="Pfam" id="PF00072">
    <property type="entry name" value="Response_reg"/>
    <property type="match status" value="1"/>
</dbReference>
<proteinExistence type="predicted"/>
<dbReference type="Proteomes" id="UP000034324">
    <property type="component" value="Unassembled WGS sequence"/>
</dbReference>
<dbReference type="SUPFAM" id="SSF46689">
    <property type="entry name" value="Homeodomain-like"/>
    <property type="match status" value="1"/>
</dbReference>
<organism evidence="13 14">
    <name type="scientific">Candidatus Daviesbacteria bacterium GW2011_GWF2_38_6</name>
    <dbReference type="NCBI Taxonomy" id="1618432"/>
    <lineage>
        <taxon>Bacteria</taxon>
        <taxon>Candidatus Daviesiibacteriota</taxon>
    </lineage>
</organism>
<dbReference type="Pfam" id="PF00158">
    <property type="entry name" value="Sigma54_activat"/>
    <property type="match status" value="1"/>
</dbReference>
<dbReference type="PROSITE" id="PS00676">
    <property type="entry name" value="SIGMA54_INTERACT_2"/>
    <property type="match status" value="1"/>
</dbReference>
<dbReference type="SUPFAM" id="SSF52172">
    <property type="entry name" value="CheY-like"/>
    <property type="match status" value="1"/>
</dbReference>
<keyword evidence="3 10" id="KW-0597">Phosphoprotein</keyword>
<dbReference type="SMART" id="SM00382">
    <property type="entry name" value="AAA"/>
    <property type="match status" value="1"/>
</dbReference>
<dbReference type="SUPFAM" id="SSF52540">
    <property type="entry name" value="P-loop containing nucleoside triphosphate hydrolases"/>
    <property type="match status" value="1"/>
</dbReference>
<dbReference type="GO" id="GO:0005524">
    <property type="term" value="F:ATP binding"/>
    <property type="evidence" value="ECO:0007669"/>
    <property type="project" value="UniProtKB-KW"/>
</dbReference>
<dbReference type="AlphaFoldDB" id="A0A0G0KCH5"/>
<dbReference type="EMBL" id="LBVC01000068">
    <property type="protein sequence ID" value="KKQ76552.1"/>
    <property type="molecule type" value="Genomic_DNA"/>
</dbReference>
<dbReference type="PROSITE" id="PS00688">
    <property type="entry name" value="SIGMA54_INTERACT_3"/>
    <property type="match status" value="1"/>
</dbReference>
<feature type="domain" description="Response regulatory" evidence="12">
    <location>
        <begin position="9"/>
        <end position="123"/>
    </location>
</feature>
<dbReference type="CDD" id="cd00009">
    <property type="entry name" value="AAA"/>
    <property type="match status" value="1"/>
</dbReference>
<gene>
    <name evidence="13" type="ORF">US99_C0068G0002</name>
</gene>
<dbReference type="InterPro" id="IPR025943">
    <property type="entry name" value="Sigma_54_int_dom_ATP-bd_2"/>
</dbReference>
<dbReference type="FunFam" id="3.40.50.2300:FF:000018">
    <property type="entry name" value="DNA-binding transcriptional regulator NtrC"/>
    <property type="match status" value="1"/>
</dbReference>
<dbReference type="InterPro" id="IPR025944">
    <property type="entry name" value="Sigma_54_int_dom_CS"/>
</dbReference>
<dbReference type="GO" id="GO:0000160">
    <property type="term" value="P:phosphorelay signal transduction system"/>
    <property type="evidence" value="ECO:0007669"/>
    <property type="project" value="InterPro"/>
</dbReference>
<keyword evidence="4" id="KW-0547">Nucleotide-binding</keyword>
<dbReference type="Gene3D" id="1.10.10.60">
    <property type="entry name" value="Homeodomain-like"/>
    <property type="match status" value="1"/>
</dbReference>
<evidence type="ECO:0000256" key="3">
    <source>
        <dbReference type="ARBA" id="ARBA00022553"/>
    </source>
</evidence>
<dbReference type="InterPro" id="IPR003593">
    <property type="entry name" value="AAA+_ATPase"/>
</dbReference>
<sequence>MLKSPCDSTILVVDDEKNIRDALVKILNKEGYNTLSAAEGKEALGILREKDVNLILTDLKMPAMDGLELLTACKMIKPNVEVILISAYGTIEKAVSAIKDGAYDFIVKPFKRSALIEVVNRAIAAQTLNVQDKLVEEKLLEKFQEESHVIGRSEAIRKIISLAKQIAPSQATILIQGESGTGKEVIASLIHNLSPRKNKAFIKVCCAALPDTLLESELFGYEAGAFTGAVSQKQGRFELANNGTLFLDEIAEIRPLLQVKLLRILQKGEFERLGGTKTIKCNVRILAATNANLAKLVEEKQFREDLFYRLNVISFTISPLRDRKEDIPLLVNHFLEFYRKKNNKEIDGISTDAMELLMNYSWPGNVRELENAIERAVVLTKDKAILPQALPDTINKENVYEDEGKLTIPIGTTLREVERKVIMETLRRTKGDKEATAKLLGIAASTIYRKKLVPP</sequence>
<dbReference type="InterPro" id="IPR009057">
    <property type="entry name" value="Homeodomain-like_sf"/>
</dbReference>
<evidence type="ECO:0000313" key="14">
    <source>
        <dbReference type="Proteomes" id="UP000034324"/>
    </source>
</evidence>
<dbReference type="GO" id="GO:0006355">
    <property type="term" value="P:regulation of DNA-templated transcription"/>
    <property type="evidence" value="ECO:0007669"/>
    <property type="project" value="InterPro"/>
</dbReference>
<dbReference type="InterPro" id="IPR027417">
    <property type="entry name" value="P-loop_NTPase"/>
</dbReference>
<dbReference type="FunFam" id="3.40.50.300:FF:000006">
    <property type="entry name" value="DNA-binding transcriptional regulator NtrC"/>
    <property type="match status" value="1"/>
</dbReference>
<evidence type="ECO:0000259" key="12">
    <source>
        <dbReference type="PROSITE" id="PS50110"/>
    </source>
</evidence>
<keyword evidence="7" id="KW-0238">DNA-binding</keyword>
<protein>
    <submittedName>
        <fullName evidence="13">Two component transcriptional regulator, Fis family</fullName>
    </submittedName>
</protein>
<evidence type="ECO:0000256" key="2">
    <source>
        <dbReference type="ARBA" id="ARBA00022490"/>
    </source>
</evidence>
<reference evidence="13 14" key="1">
    <citation type="journal article" date="2015" name="Nature">
        <title>rRNA introns, odd ribosomes, and small enigmatic genomes across a large radiation of phyla.</title>
        <authorList>
            <person name="Brown C.T."/>
            <person name="Hug L.A."/>
            <person name="Thomas B.C."/>
            <person name="Sharon I."/>
            <person name="Castelle C.J."/>
            <person name="Singh A."/>
            <person name="Wilkins M.J."/>
            <person name="Williams K.H."/>
            <person name="Banfield J.F."/>
        </authorList>
    </citation>
    <scope>NUCLEOTIDE SEQUENCE [LARGE SCALE GENOMIC DNA]</scope>
</reference>
<dbReference type="PROSITE" id="PS00675">
    <property type="entry name" value="SIGMA54_INTERACT_1"/>
    <property type="match status" value="1"/>
</dbReference>
<evidence type="ECO:0000259" key="11">
    <source>
        <dbReference type="PROSITE" id="PS50045"/>
    </source>
</evidence>
<dbReference type="Pfam" id="PF25601">
    <property type="entry name" value="AAA_lid_14"/>
    <property type="match status" value="1"/>
</dbReference>
<dbReference type="GO" id="GO:0043565">
    <property type="term" value="F:sequence-specific DNA binding"/>
    <property type="evidence" value="ECO:0007669"/>
    <property type="project" value="InterPro"/>
</dbReference>
<keyword evidence="8" id="KW-0010">Activator</keyword>
<comment type="subcellular location">
    <subcellularLocation>
        <location evidence="1">Cytoplasm</location>
    </subcellularLocation>
</comment>
<keyword evidence="5" id="KW-0067">ATP-binding</keyword>
<dbReference type="PANTHER" id="PTHR32071">
    <property type="entry name" value="TRANSCRIPTIONAL REGULATORY PROTEIN"/>
    <property type="match status" value="1"/>
</dbReference>
<evidence type="ECO:0000313" key="13">
    <source>
        <dbReference type="EMBL" id="KKQ76552.1"/>
    </source>
</evidence>
<dbReference type="Pfam" id="PF02954">
    <property type="entry name" value="HTH_8"/>
    <property type="match status" value="1"/>
</dbReference>
<evidence type="ECO:0000256" key="8">
    <source>
        <dbReference type="ARBA" id="ARBA00023159"/>
    </source>
</evidence>
<evidence type="ECO:0000256" key="5">
    <source>
        <dbReference type="ARBA" id="ARBA00022840"/>
    </source>
</evidence>
<evidence type="ECO:0000256" key="7">
    <source>
        <dbReference type="ARBA" id="ARBA00023125"/>
    </source>
</evidence>
<dbReference type="InterPro" id="IPR011006">
    <property type="entry name" value="CheY-like_superfamily"/>
</dbReference>
<evidence type="ECO:0000256" key="6">
    <source>
        <dbReference type="ARBA" id="ARBA00023015"/>
    </source>
</evidence>
<dbReference type="Gene3D" id="3.40.50.300">
    <property type="entry name" value="P-loop containing nucleotide triphosphate hydrolases"/>
    <property type="match status" value="1"/>
</dbReference>
<comment type="caution">
    <text evidence="13">The sequence shown here is derived from an EMBL/GenBank/DDBJ whole genome shotgun (WGS) entry which is preliminary data.</text>
</comment>
<name>A0A0G0KCH5_9BACT</name>
<dbReference type="Gene3D" id="3.40.50.2300">
    <property type="match status" value="1"/>
</dbReference>
<dbReference type="GO" id="GO:0005737">
    <property type="term" value="C:cytoplasm"/>
    <property type="evidence" value="ECO:0007669"/>
    <property type="project" value="UniProtKB-SubCell"/>
</dbReference>
<dbReference type="PANTHER" id="PTHR32071:SF57">
    <property type="entry name" value="C4-DICARBOXYLATE TRANSPORT TRANSCRIPTIONAL REGULATORY PROTEIN DCTD"/>
    <property type="match status" value="1"/>
</dbReference>
<evidence type="ECO:0000256" key="9">
    <source>
        <dbReference type="ARBA" id="ARBA00023163"/>
    </source>
</evidence>
<dbReference type="PROSITE" id="PS50045">
    <property type="entry name" value="SIGMA54_INTERACT_4"/>
    <property type="match status" value="1"/>
</dbReference>
<accession>A0A0G0KCH5</accession>
<keyword evidence="2" id="KW-0963">Cytoplasm</keyword>